<accession>A0A956NGC3</accession>
<dbReference type="InterPro" id="IPR013783">
    <property type="entry name" value="Ig-like_fold"/>
</dbReference>
<sequence length="200" mass="21123">MVFLDFHVAGSLREGESLARFSQYGGGGTPTVWVDGLERLSGSNDVASRYQNAFAAAEADSANLSLAIDTGYDSPSGTTTISVTVEIAEAVADYEDCVVQIVVMEDEVTSRGNSFDRTVRQILDPVPLTVGAAGERQTVVRTVDLGTGWQPVNLSAVAWVHRASTGSGSSQEVLNAVQSQSFGTTPIVKMSWGGVKAAYR</sequence>
<evidence type="ECO:0000313" key="1">
    <source>
        <dbReference type="EMBL" id="MCA9758292.1"/>
    </source>
</evidence>
<comment type="caution">
    <text evidence="1">The sequence shown here is derived from an EMBL/GenBank/DDBJ whole genome shotgun (WGS) entry which is preliminary data.</text>
</comment>
<reference evidence="1" key="2">
    <citation type="journal article" date="2021" name="Microbiome">
        <title>Successional dynamics and alternative stable states in a saline activated sludge microbial community over 9 years.</title>
        <authorList>
            <person name="Wang Y."/>
            <person name="Ye J."/>
            <person name="Ju F."/>
            <person name="Liu L."/>
            <person name="Boyd J.A."/>
            <person name="Deng Y."/>
            <person name="Parks D.H."/>
            <person name="Jiang X."/>
            <person name="Yin X."/>
            <person name="Woodcroft B.J."/>
            <person name="Tyson G.W."/>
            <person name="Hugenholtz P."/>
            <person name="Polz M.F."/>
            <person name="Zhang T."/>
        </authorList>
    </citation>
    <scope>NUCLEOTIDE SEQUENCE</scope>
    <source>
        <strain evidence="1">HKST-UBA02</strain>
    </source>
</reference>
<dbReference type="Gene3D" id="2.60.40.10">
    <property type="entry name" value="Immunoglobulins"/>
    <property type="match status" value="1"/>
</dbReference>
<evidence type="ECO:0000313" key="2">
    <source>
        <dbReference type="Proteomes" id="UP000739538"/>
    </source>
</evidence>
<dbReference type="AlphaFoldDB" id="A0A956NGC3"/>
<reference evidence="1" key="1">
    <citation type="submission" date="2020-04" db="EMBL/GenBank/DDBJ databases">
        <authorList>
            <person name="Zhang T."/>
        </authorList>
    </citation>
    <scope>NUCLEOTIDE SEQUENCE</scope>
    <source>
        <strain evidence="1">HKST-UBA02</strain>
    </source>
</reference>
<proteinExistence type="predicted"/>
<gene>
    <name evidence="1" type="ORF">KDA27_21030</name>
</gene>
<organism evidence="1 2">
    <name type="scientific">Eiseniibacteriota bacterium</name>
    <dbReference type="NCBI Taxonomy" id="2212470"/>
    <lineage>
        <taxon>Bacteria</taxon>
        <taxon>Candidatus Eiseniibacteriota</taxon>
    </lineage>
</organism>
<protein>
    <submittedName>
        <fullName evidence="1">Uncharacterized protein</fullName>
    </submittedName>
</protein>
<name>A0A956NGC3_UNCEI</name>
<dbReference type="EMBL" id="JAGQHS010000158">
    <property type="protein sequence ID" value="MCA9758292.1"/>
    <property type="molecule type" value="Genomic_DNA"/>
</dbReference>
<dbReference type="Proteomes" id="UP000739538">
    <property type="component" value="Unassembled WGS sequence"/>
</dbReference>